<feature type="transmembrane region" description="Helical" evidence="8">
    <location>
        <begin position="148"/>
        <end position="164"/>
    </location>
</feature>
<dbReference type="PANTHER" id="PTHR45724:SF13">
    <property type="entry name" value="AQUAPORIN NIP1-1-RELATED"/>
    <property type="match status" value="1"/>
</dbReference>
<feature type="region of interest" description="Disordered" evidence="7">
    <location>
        <begin position="224"/>
        <end position="248"/>
    </location>
</feature>
<evidence type="ECO:0000256" key="2">
    <source>
        <dbReference type="ARBA" id="ARBA00022448"/>
    </source>
</evidence>
<dbReference type="GO" id="GO:0016020">
    <property type="term" value="C:membrane"/>
    <property type="evidence" value="ECO:0007669"/>
    <property type="project" value="UniProtKB-SubCell"/>
</dbReference>
<dbReference type="InterPro" id="IPR034294">
    <property type="entry name" value="Aquaporin_transptr"/>
</dbReference>
<evidence type="ECO:0000256" key="1">
    <source>
        <dbReference type="ARBA" id="ARBA00004141"/>
    </source>
</evidence>
<name>A0A9X2D6I2_9ACTN</name>
<dbReference type="PRINTS" id="PR00783">
    <property type="entry name" value="MINTRINSICP"/>
</dbReference>
<dbReference type="GO" id="GO:0015267">
    <property type="term" value="F:channel activity"/>
    <property type="evidence" value="ECO:0007669"/>
    <property type="project" value="InterPro"/>
</dbReference>
<keyword evidence="2 6" id="KW-0813">Transport</keyword>
<comment type="caution">
    <text evidence="9">The sequence shown here is derived from an EMBL/GenBank/DDBJ whole genome shotgun (WGS) entry which is preliminary data.</text>
</comment>
<dbReference type="RefSeq" id="WP_250826883.1">
    <property type="nucleotide sequence ID" value="NZ_JAMOIL010000008.1"/>
</dbReference>
<feature type="transmembrane region" description="Helical" evidence="8">
    <location>
        <begin position="48"/>
        <end position="75"/>
    </location>
</feature>
<keyword evidence="4 8" id="KW-1133">Transmembrane helix</keyword>
<feature type="transmembrane region" description="Helical" evidence="8">
    <location>
        <begin position="7"/>
        <end position="28"/>
    </location>
</feature>
<dbReference type="EMBL" id="JAMOIL010000008">
    <property type="protein sequence ID" value="MCM0620216.1"/>
    <property type="molecule type" value="Genomic_DNA"/>
</dbReference>
<dbReference type="InterPro" id="IPR000425">
    <property type="entry name" value="MIP"/>
</dbReference>
<feature type="transmembrane region" description="Helical" evidence="8">
    <location>
        <begin position="82"/>
        <end position="101"/>
    </location>
</feature>
<dbReference type="SUPFAM" id="SSF81338">
    <property type="entry name" value="Aquaporin-like"/>
    <property type="match status" value="1"/>
</dbReference>
<keyword evidence="10" id="KW-1185">Reference proteome</keyword>
<evidence type="ECO:0000256" key="7">
    <source>
        <dbReference type="SAM" id="MobiDB-lite"/>
    </source>
</evidence>
<evidence type="ECO:0000256" key="3">
    <source>
        <dbReference type="ARBA" id="ARBA00022692"/>
    </source>
</evidence>
<evidence type="ECO:0000313" key="10">
    <source>
        <dbReference type="Proteomes" id="UP001139485"/>
    </source>
</evidence>
<dbReference type="Pfam" id="PF00230">
    <property type="entry name" value="MIP"/>
    <property type="match status" value="1"/>
</dbReference>
<evidence type="ECO:0000256" key="5">
    <source>
        <dbReference type="ARBA" id="ARBA00023136"/>
    </source>
</evidence>
<feature type="transmembrane region" description="Helical" evidence="8">
    <location>
        <begin position="121"/>
        <end position="141"/>
    </location>
</feature>
<comment type="subcellular location">
    <subcellularLocation>
        <location evidence="1">Membrane</location>
        <topology evidence="1">Multi-pass membrane protein</topology>
    </subcellularLocation>
</comment>
<evidence type="ECO:0000256" key="8">
    <source>
        <dbReference type="SAM" id="Phobius"/>
    </source>
</evidence>
<sequence>MDLLRKGVAELVGTAFLVATVVGSGIFAQTLSEDAGLQLLENTIATGAVLVALILALQPVSASFNPVVTLVELALGLVRSSVAGVLIACQVVGGLLGTVVANLMFELPAVSVSTNDRSSGAHWLAEVVATIGLVLIVFGTVRSGRGHVVAFAVGGYITAAYWFTSSTSFANPAVTVARSISDTFAGIAPVAVLPFIGCQLLGGALAFALVRLLYPTLSAADLPDPAASAHPSAASPATSSAPSSEEIA</sequence>
<accession>A0A9X2D6I2</accession>
<dbReference type="Gene3D" id="1.20.1080.10">
    <property type="entry name" value="Glycerol uptake facilitator protein"/>
    <property type="match status" value="2"/>
</dbReference>
<dbReference type="AlphaFoldDB" id="A0A9X2D6I2"/>
<reference evidence="9" key="1">
    <citation type="submission" date="2022-05" db="EMBL/GenBank/DDBJ databases">
        <authorList>
            <person name="Tuo L."/>
        </authorList>
    </citation>
    <scope>NUCLEOTIDE SEQUENCE</scope>
    <source>
        <strain evidence="9">BSK12Z-4</strain>
    </source>
</reference>
<proteinExistence type="inferred from homology"/>
<evidence type="ECO:0000256" key="4">
    <source>
        <dbReference type="ARBA" id="ARBA00022989"/>
    </source>
</evidence>
<dbReference type="InterPro" id="IPR023271">
    <property type="entry name" value="Aquaporin-like"/>
</dbReference>
<keyword evidence="5 8" id="KW-0472">Membrane</keyword>
<evidence type="ECO:0000256" key="6">
    <source>
        <dbReference type="RuleBase" id="RU000477"/>
    </source>
</evidence>
<comment type="similarity">
    <text evidence="6">Belongs to the MIP/aquaporin (TC 1.A.8) family.</text>
</comment>
<protein>
    <submittedName>
        <fullName evidence="9">Aquaporin</fullName>
    </submittedName>
</protein>
<evidence type="ECO:0000313" key="9">
    <source>
        <dbReference type="EMBL" id="MCM0620216.1"/>
    </source>
</evidence>
<gene>
    <name evidence="9" type="ORF">M8330_07900</name>
</gene>
<dbReference type="Proteomes" id="UP001139485">
    <property type="component" value="Unassembled WGS sequence"/>
</dbReference>
<organism evidence="9 10">
    <name type="scientific">Nocardioides bruguierae</name>
    <dbReference type="NCBI Taxonomy" id="2945102"/>
    <lineage>
        <taxon>Bacteria</taxon>
        <taxon>Bacillati</taxon>
        <taxon>Actinomycetota</taxon>
        <taxon>Actinomycetes</taxon>
        <taxon>Propionibacteriales</taxon>
        <taxon>Nocardioidaceae</taxon>
        <taxon>Nocardioides</taxon>
    </lineage>
</organism>
<dbReference type="PANTHER" id="PTHR45724">
    <property type="entry name" value="AQUAPORIN NIP2-1"/>
    <property type="match status" value="1"/>
</dbReference>
<feature type="transmembrane region" description="Helical" evidence="8">
    <location>
        <begin position="184"/>
        <end position="210"/>
    </location>
</feature>
<keyword evidence="3 6" id="KW-0812">Transmembrane</keyword>